<feature type="compositionally biased region" description="Pro residues" evidence="1">
    <location>
        <begin position="187"/>
        <end position="200"/>
    </location>
</feature>
<evidence type="ECO:0000313" key="3">
    <source>
        <dbReference type="Proteomes" id="UP001165143"/>
    </source>
</evidence>
<dbReference type="AlphaFoldDB" id="A0A9W6UT22"/>
<gene>
    <name evidence="2" type="ORF">Kpho01_61660</name>
</gene>
<organism evidence="2 3">
    <name type="scientific">Kitasatospora phosalacinea</name>
    <dbReference type="NCBI Taxonomy" id="2065"/>
    <lineage>
        <taxon>Bacteria</taxon>
        <taxon>Bacillati</taxon>
        <taxon>Actinomycetota</taxon>
        <taxon>Actinomycetes</taxon>
        <taxon>Kitasatosporales</taxon>
        <taxon>Streptomycetaceae</taxon>
        <taxon>Kitasatospora</taxon>
    </lineage>
</organism>
<reference evidence="2" key="1">
    <citation type="submission" date="2023-02" db="EMBL/GenBank/DDBJ databases">
        <title>Kitasatospora phosalacinea NBRC 14362.</title>
        <authorList>
            <person name="Ichikawa N."/>
            <person name="Sato H."/>
            <person name="Tonouchi N."/>
        </authorList>
    </citation>
    <scope>NUCLEOTIDE SEQUENCE</scope>
    <source>
        <strain evidence="2">NBRC 14362</strain>
    </source>
</reference>
<proteinExistence type="predicted"/>
<feature type="region of interest" description="Disordered" evidence="1">
    <location>
        <begin position="169"/>
        <end position="207"/>
    </location>
</feature>
<name>A0A9W6UT22_9ACTN</name>
<protein>
    <submittedName>
        <fullName evidence="2">Uncharacterized protein</fullName>
    </submittedName>
</protein>
<evidence type="ECO:0000313" key="2">
    <source>
        <dbReference type="EMBL" id="GLW58155.1"/>
    </source>
</evidence>
<dbReference type="Proteomes" id="UP001165143">
    <property type="component" value="Unassembled WGS sequence"/>
</dbReference>
<dbReference type="EMBL" id="BSRX01000048">
    <property type="protein sequence ID" value="GLW58155.1"/>
    <property type="molecule type" value="Genomic_DNA"/>
</dbReference>
<sequence>MAVADHLTSTLDSPAQSRRDDLLWGGHSLDSAVRLALQDTGQRTFAPDSPPDALLRDEDSPGAATRLAHLEANPPWRTELGNRFTRPDGTGGIHLPVQVTGSTAAVPGAVLWGGPRGYEQLRWKAEFSAGCPAALVVAALNELVEPQPAERLRGQVPAAHVPQVRIEARPTRCSAATAHGHHRPSSGIPPAPASTDPAPPGGERRHR</sequence>
<evidence type="ECO:0000256" key="1">
    <source>
        <dbReference type="SAM" id="MobiDB-lite"/>
    </source>
</evidence>
<accession>A0A9W6UT22</accession>
<comment type="caution">
    <text evidence="2">The sequence shown here is derived from an EMBL/GenBank/DDBJ whole genome shotgun (WGS) entry which is preliminary data.</text>
</comment>